<dbReference type="EMBL" id="JAAVVJ010000010">
    <property type="protein sequence ID" value="KAF7212992.1"/>
    <property type="molecule type" value="Genomic_DNA"/>
</dbReference>
<evidence type="ECO:0000313" key="11">
    <source>
        <dbReference type="Proteomes" id="UP000694548"/>
    </source>
</evidence>
<reference evidence="10" key="1">
    <citation type="submission" date="2014-08" db="EMBL/GenBank/DDBJ databases">
        <authorList>
            <person name="Senf B."/>
            <person name="Petzold A."/>
            <person name="Downie B.R."/>
            <person name="Koch P."/>
            <person name="Platzer M."/>
        </authorList>
    </citation>
    <scope>NUCLEOTIDE SEQUENCE [LARGE SCALE GENOMIC DNA]</scope>
    <source>
        <strain evidence="10">GRZ</strain>
    </source>
</reference>
<evidence type="ECO:0000313" key="9">
    <source>
        <dbReference type="EMBL" id="SBP62299.1"/>
    </source>
</evidence>
<dbReference type="Gene3D" id="2.30.30.40">
    <property type="entry name" value="SH3 Domains"/>
    <property type="match status" value="4"/>
</dbReference>
<dbReference type="GeneTree" id="ENSGT00940000155694"/>
<dbReference type="AlphaFoldDB" id="A0A1A8B4W5"/>
<evidence type="ECO:0000256" key="6">
    <source>
        <dbReference type="SAM" id="MobiDB-lite"/>
    </source>
</evidence>
<dbReference type="Proteomes" id="UP000822369">
    <property type="component" value="Chromosome 10"/>
</dbReference>
<evidence type="ECO:0000259" key="7">
    <source>
        <dbReference type="PROSITE" id="PS50002"/>
    </source>
</evidence>
<dbReference type="InterPro" id="IPR036028">
    <property type="entry name" value="SH3-like_dom_sf"/>
</dbReference>
<evidence type="ECO:0000256" key="1">
    <source>
        <dbReference type="ARBA" id="ARBA00004170"/>
    </source>
</evidence>
<keyword evidence="11" id="KW-1185">Reference proteome</keyword>
<evidence type="ECO:0000256" key="4">
    <source>
        <dbReference type="ARBA" id="ARBA00023136"/>
    </source>
</evidence>
<reference evidence="9" key="3">
    <citation type="submission" date="2016-06" db="EMBL/GenBank/DDBJ databases">
        <title>The genome of a short-lived fish provides insights into sex chromosome evolution and the genetic control of aging.</title>
        <authorList>
            <person name="Reichwald K."/>
            <person name="Felder M."/>
            <person name="Petzold A."/>
            <person name="Koch P."/>
            <person name="Groth M."/>
            <person name="Platzer M."/>
        </authorList>
    </citation>
    <scope>NUCLEOTIDE SEQUENCE</scope>
    <source>
        <tissue evidence="9">Brain</tissue>
    </source>
</reference>
<dbReference type="Pfam" id="PF07653">
    <property type="entry name" value="SH3_2"/>
    <property type="match status" value="1"/>
</dbReference>
<dbReference type="PRINTS" id="PR00452">
    <property type="entry name" value="SH3DOMAIN"/>
</dbReference>
<dbReference type="Ensembl" id="ENSNFUT00015026429.1">
    <property type="protein sequence ID" value="ENSNFUP00015025292.1"/>
    <property type="gene ID" value="ENSNFUG00015012227.1"/>
</dbReference>
<feature type="compositionally biased region" description="Polar residues" evidence="6">
    <location>
        <begin position="101"/>
        <end position="117"/>
    </location>
</feature>
<dbReference type="InterPro" id="IPR001452">
    <property type="entry name" value="SH3_domain"/>
</dbReference>
<dbReference type="OMA" id="EYVGDEW"/>
<feature type="region of interest" description="Disordered" evidence="6">
    <location>
        <begin position="239"/>
        <end position="302"/>
    </location>
</feature>
<reference evidence="9" key="2">
    <citation type="submission" date="2016-05" db="EMBL/GenBank/DDBJ databases">
        <authorList>
            <person name="Lavstsen T."/>
            <person name="Jespersen J.S."/>
        </authorList>
    </citation>
    <scope>NUCLEOTIDE SEQUENCE</scope>
    <source>
        <tissue evidence="9">Brain</tissue>
    </source>
</reference>
<keyword evidence="2 5" id="KW-0728">SH3 domain</keyword>
<evidence type="ECO:0000256" key="2">
    <source>
        <dbReference type="ARBA" id="ARBA00022443"/>
    </source>
</evidence>
<evidence type="ECO:0000313" key="8">
    <source>
        <dbReference type="EMBL" id="KAF7212992.1"/>
    </source>
</evidence>
<proteinExistence type="predicted"/>
<comment type="subcellular location">
    <subcellularLocation>
        <location evidence="1">Membrane</location>
        <topology evidence="1">Peripheral membrane protein</topology>
    </subcellularLocation>
</comment>
<reference evidence="10" key="5">
    <citation type="submission" date="2025-05" db="UniProtKB">
        <authorList>
            <consortium name="Ensembl"/>
        </authorList>
    </citation>
    <scope>IDENTIFICATION</scope>
</reference>
<reference evidence="8" key="4">
    <citation type="submission" date="2020-03" db="EMBL/GenBank/DDBJ databases">
        <title>Intra-Species Differences in Population Size shape Life History and Genome Evolution.</title>
        <authorList>
            <person name="Willemsen D."/>
            <person name="Cui R."/>
            <person name="Valenzano D.R."/>
        </authorList>
    </citation>
    <scope>NUCLEOTIDE SEQUENCE</scope>
    <source>
        <strain evidence="8">GRZ</strain>
        <tissue evidence="8">Whole</tissue>
    </source>
</reference>
<name>A0A1A8B4W5_NOTFU</name>
<dbReference type="Pfam" id="PF14604">
    <property type="entry name" value="SH3_9"/>
    <property type="match status" value="1"/>
</dbReference>
<feature type="region of interest" description="Disordered" evidence="6">
    <location>
        <begin position="14"/>
        <end position="125"/>
    </location>
</feature>
<dbReference type="PROSITE" id="PS50002">
    <property type="entry name" value="SH3"/>
    <property type="match status" value="5"/>
</dbReference>
<dbReference type="Proteomes" id="UP000694548">
    <property type="component" value="Chromosome sgr08"/>
</dbReference>
<feature type="domain" description="SH3" evidence="7">
    <location>
        <begin position="390"/>
        <end position="449"/>
    </location>
</feature>
<evidence type="ECO:0000313" key="10">
    <source>
        <dbReference type="Ensembl" id="ENSNFUP00015025292.1"/>
    </source>
</evidence>
<feature type="domain" description="SH3" evidence="7">
    <location>
        <begin position="628"/>
        <end position="686"/>
    </location>
</feature>
<feature type="domain" description="SH3" evidence="7">
    <location>
        <begin position="562"/>
        <end position="621"/>
    </location>
</feature>
<dbReference type="Bgee" id="ENSNFUG00015012227">
    <property type="expression patterns" value="Expressed in caudal fin and 2 other cell types or tissues"/>
</dbReference>
<dbReference type="InterPro" id="IPR050384">
    <property type="entry name" value="Endophilin_SH3RF"/>
</dbReference>
<gene>
    <name evidence="9" type="primary">SH3D19</name>
    <name evidence="8 10" type="synonym">sh3d19</name>
    <name evidence="8" type="ORF">G4P62_007672</name>
</gene>
<dbReference type="PANTHER" id="PTHR14167:SF81">
    <property type="entry name" value="ENDOPHILIN-A"/>
    <property type="match status" value="1"/>
</dbReference>
<feature type="domain" description="SH3" evidence="7">
    <location>
        <begin position="317"/>
        <end position="379"/>
    </location>
</feature>
<accession>A0A1A8B4W5</accession>
<dbReference type="Pfam" id="PF00018">
    <property type="entry name" value="SH3_1"/>
    <property type="match status" value="3"/>
</dbReference>
<sequence>MSNNQQNFRARIQAFESQADAKEGNASQIGTPSLPPRTASCRPPVAAKPSAAFRSTSLDDTNKNEPIAQNPQNPFTGSKAQPPVKPVRQSLRNELEAFHSKGNTSNSPNPFALTSTDGFEEEEPPLMSPIPPLKPFKEPLKPNLNINIHNSASMFTNNNHLDNSFSNPPVKPQFSMDDDGVSINRPSIGKRPTTIRVPSMTGSVVGNFQDSGHPLPTQKPVSPLTPSASYKQITKSSMSLQNSFGVSPTPLLPPRKPTMEKSLPPRPSLVKAGPGRQLPSTLQATDQSQSKPPAPKKGLILPPRPCPGHRLYNKYTLQLPHGIASFDYDGSDSGHLTLQKNEVLLLLNEINRDEFECQVGETTGRVHKYRMKVITPLGTPPLQGASGGDDCGLTVQALYDFDPENPGELRLREGDFVTDVEQLDNQWYQGTCDGSTGYFPVNYAKVLSNSPKSLPKKKTKPKPATISGPRCVAIFNFDGEHSDELSFSEGEMIQLKELVGEDWARGQIGTSIGIFPLNFVDIIEDLPPSRNQLQSSKVALPGVAASPCMQSEAAKPVQASKPSAEWATALYDYAAISADELSFQQGDRILITDHINEEWSSGRLGGREGMFPRAFIKASSGQAPNGAAGGERARALYSYTSDCEEELSIRVGDIITNLESVDEEWFLGDLRGKRALVPKNYVKVLK</sequence>
<feature type="compositionally biased region" description="Polar residues" evidence="6">
    <location>
        <begin position="67"/>
        <end position="79"/>
    </location>
</feature>
<evidence type="ECO:0000256" key="3">
    <source>
        <dbReference type="ARBA" id="ARBA00023054"/>
    </source>
</evidence>
<organism evidence="9">
    <name type="scientific">Nothobranchius furzeri</name>
    <name type="common">Turquoise killifish</name>
    <dbReference type="NCBI Taxonomy" id="105023"/>
    <lineage>
        <taxon>Eukaryota</taxon>
        <taxon>Metazoa</taxon>
        <taxon>Chordata</taxon>
        <taxon>Craniata</taxon>
        <taxon>Vertebrata</taxon>
        <taxon>Euteleostomi</taxon>
        <taxon>Actinopterygii</taxon>
        <taxon>Neopterygii</taxon>
        <taxon>Teleostei</taxon>
        <taxon>Neoteleostei</taxon>
        <taxon>Acanthomorphata</taxon>
        <taxon>Ovalentaria</taxon>
        <taxon>Atherinomorphae</taxon>
        <taxon>Cyprinodontiformes</taxon>
        <taxon>Nothobranchiidae</taxon>
        <taxon>Nothobranchius</taxon>
    </lineage>
</organism>
<keyword evidence="4" id="KW-0472">Membrane</keyword>
<dbReference type="PRINTS" id="PR00499">
    <property type="entry name" value="P67PHOX"/>
</dbReference>
<feature type="compositionally biased region" description="Polar residues" evidence="6">
    <location>
        <begin position="278"/>
        <end position="291"/>
    </location>
</feature>
<dbReference type="OrthoDB" id="27823at2759"/>
<protein>
    <submittedName>
        <fullName evidence="9 10">SH3 domain containing 19</fullName>
    </submittedName>
    <submittedName>
        <fullName evidence="8">Transcript variant X4</fullName>
    </submittedName>
</protein>
<evidence type="ECO:0000256" key="5">
    <source>
        <dbReference type="PROSITE-ProRule" id="PRU00192"/>
    </source>
</evidence>
<dbReference type="PANTHER" id="PTHR14167">
    <property type="entry name" value="SH3 DOMAIN-CONTAINING"/>
    <property type="match status" value="1"/>
</dbReference>
<feature type="domain" description="SH3" evidence="7">
    <location>
        <begin position="466"/>
        <end position="525"/>
    </location>
</feature>
<dbReference type="SUPFAM" id="SSF50044">
    <property type="entry name" value="SH3-domain"/>
    <property type="match status" value="5"/>
</dbReference>
<dbReference type="EMBL" id="HADY01023814">
    <property type="protein sequence ID" value="SBP62299.1"/>
    <property type="molecule type" value="Transcribed_RNA"/>
</dbReference>
<keyword evidence="3" id="KW-0175">Coiled coil</keyword>
<dbReference type="SMART" id="SM00326">
    <property type="entry name" value="SH3"/>
    <property type="match status" value="5"/>
</dbReference>